<gene>
    <name evidence="1" type="ORF">ACFSUN_03480</name>
</gene>
<comment type="caution">
    <text evidence="1">The sequence shown here is derived from an EMBL/GenBank/DDBJ whole genome shotgun (WGS) entry which is preliminary data.</text>
</comment>
<sequence length="299" mass="33770">MFLDNEECPTCFENTLSVHENDISGEQEKYCGNCGYRLLYNTKTNVEVSLDNIVGSGYPGEKEYTKSKRKLHYLFQKAENNNKDLIVIFSAFPKKGQPPVYNYIRKLLPVDSNKLFILDEYGPSASYYLGGNRDFSLEDSVISLIKDVCLENAINFANVTSMGSSKGGFASLYFGIKYGFGNIVAAAPQIYMGNFVFGVHPNVAEYISGGLTESDKEYLNDLLPKVLKKSSHKPKIHLHVGKGDHHYKGHILPFIKLLDDKNINYDLDLQDYQAHDEVGAYFPDYLYSVFKDKLKTVNV</sequence>
<dbReference type="Proteomes" id="UP001597451">
    <property type="component" value="Unassembled WGS sequence"/>
</dbReference>
<dbReference type="Gene3D" id="3.40.50.1820">
    <property type="entry name" value="alpha/beta hydrolase"/>
    <property type="match status" value="1"/>
</dbReference>
<evidence type="ECO:0000313" key="1">
    <source>
        <dbReference type="EMBL" id="MFD2627856.1"/>
    </source>
</evidence>
<protein>
    <recommendedName>
        <fullName evidence="3">Two component regulator three Y domain-containing protein</fullName>
    </recommendedName>
</protein>
<keyword evidence="2" id="KW-1185">Reference proteome</keyword>
<evidence type="ECO:0000313" key="2">
    <source>
        <dbReference type="Proteomes" id="UP001597451"/>
    </source>
</evidence>
<dbReference type="EMBL" id="JBHUMX010000006">
    <property type="protein sequence ID" value="MFD2627856.1"/>
    <property type="molecule type" value="Genomic_DNA"/>
</dbReference>
<reference evidence="2" key="1">
    <citation type="journal article" date="2019" name="Int. J. Syst. Evol. Microbiol.">
        <title>The Global Catalogue of Microorganisms (GCM) 10K type strain sequencing project: providing services to taxonomists for standard genome sequencing and annotation.</title>
        <authorList>
            <consortium name="The Broad Institute Genomics Platform"/>
            <consortium name="The Broad Institute Genome Sequencing Center for Infectious Disease"/>
            <person name="Wu L."/>
            <person name="Ma J."/>
        </authorList>
    </citation>
    <scope>NUCLEOTIDE SEQUENCE [LARGE SCALE GENOMIC DNA]</scope>
    <source>
        <strain evidence="2">TISTR 1858</strain>
    </source>
</reference>
<organism evidence="1 2">
    <name type="scientific">Oceanobacillus kapialis</name>
    <dbReference type="NCBI Taxonomy" id="481353"/>
    <lineage>
        <taxon>Bacteria</taxon>
        <taxon>Bacillati</taxon>
        <taxon>Bacillota</taxon>
        <taxon>Bacilli</taxon>
        <taxon>Bacillales</taxon>
        <taxon>Bacillaceae</taxon>
        <taxon>Oceanobacillus</taxon>
    </lineage>
</organism>
<name>A0ABW5PXC4_9BACI</name>
<dbReference type="SUPFAM" id="SSF53474">
    <property type="entry name" value="alpha/beta-Hydrolases"/>
    <property type="match status" value="1"/>
</dbReference>
<dbReference type="InterPro" id="IPR029058">
    <property type="entry name" value="AB_hydrolase_fold"/>
</dbReference>
<accession>A0ABW5PXC4</accession>
<dbReference type="RefSeq" id="WP_379560516.1">
    <property type="nucleotide sequence ID" value="NZ_JBHUMX010000006.1"/>
</dbReference>
<proteinExistence type="predicted"/>
<evidence type="ECO:0008006" key="3">
    <source>
        <dbReference type="Google" id="ProtNLM"/>
    </source>
</evidence>